<feature type="transmembrane region" description="Helical" evidence="2">
    <location>
        <begin position="37"/>
        <end position="57"/>
    </location>
</feature>
<dbReference type="PANTHER" id="PTHR22953">
    <property type="entry name" value="ACID PHOSPHATASE RELATED"/>
    <property type="match status" value="1"/>
</dbReference>
<evidence type="ECO:0000313" key="5">
    <source>
        <dbReference type="Proteomes" id="UP000624709"/>
    </source>
</evidence>
<feature type="domain" description="Calcineurin-like phosphoesterase" evidence="3">
    <location>
        <begin position="105"/>
        <end position="265"/>
    </location>
</feature>
<keyword evidence="2" id="KW-1133">Transmembrane helix</keyword>
<evidence type="ECO:0000256" key="1">
    <source>
        <dbReference type="ARBA" id="ARBA00022729"/>
    </source>
</evidence>
<dbReference type="InterPro" id="IPR004843">
    <property type="entry name" value="Calcineurin-like_PHP"/>
</dbReference>
<keyword evidence="2" id="KW-0812">Transmembrane</keyword>
<organism evidence="4 5">
    <name type="scientific">Actinoplanes palleronii</name>
    <dbReference type="NCBI Taxonomy" id="113570"/>
    <lineage>
        <taxon>Bacteria</taxon>
        <taxon>Bacillati</taxon>
        <taxon>Actinomycetota</taxon>
        <taxon>Actinomycetes</taxon>
        <taxon>Micromonosporales</taxon>
        <taxon>Micromonosporaceae</taxon>
        <taxon>Actinoplanes</taxon>
    </lineage>
</organism>
<evidence type="ECO:0000256" key="2">
    <source>
        <dbReference type="SAM" id="Phobius"/>
    </source>
</evidence>
<keyword evidence="5" id="KW-1185">Reference proteome</keyword>
<comment type="caution">
    <text evidence="4">The sequence shown here is derived from an EMBL/GenBank/DDBJ whole genome shotgun (WGS) entry which is preliminary data.</text>
</comment>
<dbReference type="Proteomes" id="UP000624709">
    <property type="component" value="Unassembled WGS sequence"/>
</dbReference>
<sequence>MAAAMAFLGPAGPMTGILRRLLGERSRQRMRWARGHPAVWIAAAAVVALVVILGWPASRHRLEIIIGPDTVTVVAAGDMACDPDDPDLHRATKAQGDRCRQQSVSDIAVALDPDYLLALGDLQYEMPTAAAYRTVYGPSFGRLRARTVPVYGNQEYKVQDAASFTAYFGDRIQDTRGYWSQEIGRWHLVVLNSNCSAVTGGCGAGSPQQSWLDADLTAAGSRCVIAAWHHPRWSTGIAGPDRRTQELFGTLHRHRVDLLLSGHEADYQRFGPLNGNGAADRTGVRQFVVGTGGQAHYRPEGTAATGAPAGEFADYDHHGVLALTLRPESYTWAFHPLEAAQDVEDEGEARCH</sequence>
<keyword evidence="2" id="KW-0472">Membrane</keyword>
<dbReference type="PANTHER" id="PTHR22953:SF153">
    <property type="entry name" value="PURPLE ACID PHOSPHATASE"/>
    <property type="match status" value="1"/>
</dbReference>
<dbReference type="EMBL" id="BOMS01000083">
    <property type="protein sequence ID" value="GIE69260.1"/>
    <property type="molecule type" value="Genomic_DNA"/>
</dbReference>
<proteinExistence type="predicted"/>
<dbReference type="SUPFAM" id="SSF56300">
    <property type="entry name" value="Metallo-dependent phosphatases"/>
    <property type="match status" value="1"/>
</dbReference>
<reference evidence="4 5" key="1">
    <citation type="submission" date="2021-01" db="EMBL/GenBank/DDBJ databases">
        <title>Whole genome shotgun sequence of Actinoplanes palleronii NBRC 14916.</title>
        <authorList>
            <person name="Komaki H."/>
            <person name="Tamura T."/>
        </authorList>
    </citation>
    <scope>NUCLEOTIDE SEQUENCE [LARGE SCALE GENOMIC DNA]</scope>
    <source>
        <strain evidence="4 5">NBRC 14916</strain>
    </source>
</reference>
<accession>A0ABQ4BEZ5</accession>
<dbReference type="Pfam" id="PF00149">
    <property type="entry name" value="Metallophos"/>
    <property type="match status" value="1"/>
</dbReference>
<dbReference type="InterPro" id="IPR029052">
    <property type="entry name" value="Metallo-depent_PP-like"/>
</dbReference>
<evidence type="ECO:0000259" key="3">
    <source>
        <dbReference type="Pfam" id="PF00149"/>
    </source>
</evidence>
<dbReference type="InterPro" id="IPR039331">
    <property type="entry name" value="PAPs-like"/>
</dbReference>
<keyword evidence="1" id="KW-0732">Signal</keyword>
<dbReference type="Gene3D" id="3.60.21.10">
    <property type="match status" value="1"/>
</dbReference>
<protein>
    <recommendedName>
        <fullName evidence="3">Calcineurin-like phosphoesterase domain-containing protein</fullName>
    </recommendedName>
</protein>
<name>A0ABQ4BEZ5_9ACTN</name>
<evidence type="ECO:0000313" key="4">
    <source>
        <dbReference type="EMBL" id="GIE69260.1"/>
    </source>
</evidence>
<gene>
    <name evidence="4" type="ORF">Apa02nite_053680</name>
</gene>